<dbReference type="PANTHER" id="PTHR31809:SF0">
    <property type="entry name" value="BUD13 HOMOLOG"/>
    <property type="match status" value="1"/>
</dbReference>
<proteinExistence type="inferred from homology"/>
<protein>
    <recommendedName>
        <fullName evidence="5">Pre-mRNA-splicing factor CWC26</fullName>
    </recommendedName>
</protein>
<evidence type="ECO:0000256" key="2">
    <source>
        <dbReference type="SAM" id="MobiDB-lite"/>
    </source>
</evidence>
<feature type="region of interest" description="Disordered" evidence="2">
    <location>
        <begin position="54"/>
        <end position="76"/>
    </location>
</feature>
<accession>A0A976MBQ0</accession>
<dbReference type="GO" id="GO:0070274">
    <property type="term" value="C:RES complex"/>
    <property type="evidence" value="ECO:0007669"/>
    <property type="project" value="TreeGrafter"/>
</dbReference>
<dbReference type="EMBL" id="CP056070">
    <property type="protein sequence ID" value="UKK01657.2"/>
    <property type="molecule type" value="Genomic_DNA"/>
</dbReference>
<dbReference type="AlphaFoldDB" id="A0A976MBQ0"/>
<dbReference type="GO" id="GO:0005684">
    <property type="term" value="C:U2-type spliceosomal complex"/>
    <property type="evidence" value="ECO:0007669"/>
    <property type="project" value="TreeGrafter"/>
</dbReference>
<evidence type="ECO:0000256" key="1">
    <source>
        <dbReference type="ARBA" id="ARBA00011069"/>
    </source>
</evidence>
<comment type="similarity">
    <text evidence="1">Belongs to the CWC26 family.</text>
</comment>
<name>A0A976MBQ0_THEOR</name>
<dbReference type="Proteomes" id="UP000244811">
    <property type="component" value="Chromosome 3"/>
</dbReference>
<gene>
    <name evidence="3" type="ORF">MACK_002475</name>
</gene>
<organism evidence="3 4">
    <name type="scientific">Theileria orientalis</name>
    <dbReference type="NCBI Taxonomy" id="68886"/>
    <lineage>
        <taxon>Eukaryota</taxon>
        <taxon>Sar</taxon>
        <taxon>Alveolata</taxon>
        <taxon>Apicomplexa</taxon>
        <taxon>Aconoidasida</taxon>
        <taxon>Piroplasmida</taxon>
        <taxon>Theileriidae</taxon>
        <taxon>Theileria</taxon>
    </lineage>
</organism>
<sequence length="236" mass="28183">MKKRRENLKIIDEDDDLGSVPVEDEHIKELDSFEDSEDDLPVVVNEEEFLKELNSNIKAESRSNSPSPPRTTIDYQSDDEVVYRDKSGKRITRDQWLLLNQKDKRKKNERIKQELVWGKGLVQKDEEKERIEHEQRVKQQSFQNHDIDEYYDNELKNKRRWEDPINKVTGNTREIVSDKEVPKCRFPGVPNRFNIEPGYRWDGVIRGNGYEQRWFQARADRAAKEKEYYLQNIADL</sequence>
<dbReference type="PANTHER" id="PTHR31809">
    <property type="entry name" value="BUD13 HOMOLOG"/>
    <property type="match status" value="1"/>
</dbReference>
<dbReference type="InterPro" id="IPR051112">
    <property type="entry name" value="CWC26_splicing_factor"/>
</dbReference>
<dbReference type="GO" id="GO:0003723">
    <property type="term" value="F:RNA binding"/>
    <property type="evidence" value="ECO:0007669"/>
    <property type="project" value="TreeGrafter"/>
</dbReference>
<evidence type="ECO:0008006" key="5">
    <source>
        <dbReference type="Google" id="ProtNLM"/>
    </source>
</evidence>
<reference evidence="3" key="1">
    <citation type="submission" date="2022-07" db="EMBL/GenBank/DDBJ databases">
        <title>Evaluation of T. orientalis genome assembly methods using nanopore sequencing and analysis of variation between genomes.</title>
        <authorList>
            <person name="Yam J."/>
            <person name="Micallef M.L."/>
            <person name="Liu M."/>
            <person name="Djordjevic S.P."/>
            <person name="Bogema D.R."/>
            <person name="Jenkins C."/>
        </authorList>
    </citation>
    <scope>NUCLEOTIDE SEQUENCE</scope>
    <source>
        <strain evidence="3">Goon Nure</strain>
    </source>
</reference>
<dbReference type="GO" id="GO:0000398">
    <property type="term" value="P:mRNA splicing, via spliceosome"/>
    <property type="evidence" value="ECO:0007669"/>
    <property type="project" value="TreeGrafter"/>
</dbReference>
<evidence type="ECO:0000313" key="4">
    <source>
        <dbReference type="Proteomes" id="UP000244811"/>
    </source>
</evidence>
<dbReference type="Pfam" id="PF09736">
    <property type="entry name" value="Bud13"/>
    <property type="match status" value="1"/>
</dbReference>
<evidence type="ECO:0000313" key="3">
    <source>
        <dbReference type="EMBL" id="UKK01657.2"/>
    </source>
</evidence>
<dbReference type="InterPro" id="IPR018609">
    <property type="entry name" value="Bud13"/>
</dbReference>